<keyword evidence="1" id="KW-0812">Transmembrane</keyword>
<dbReference type="EMBL" id="AAHMTV010000089">
    <property type="protein sequence ID" value="EBX9693410.1"/>
    <property type="molecule type" value="Genomic_DNA"/>
</dbReference>
<feature type="transmembrane region" description="Helical" evidence="1">
    <location>
        <begin position="133"/>
        <end position="153"/>
    </location>
</feature>
<comment type="caution">
    <text evidence="2">The sequence shown here is derived from an EMBL/GenBank/DDBJ whole genome shotgun (WGS) entry which is preliminary data.</text>
</comment>
<proteinExistence type="predicted"/>
<dbReference type="AlphaFoldDB" id="A0A5W7Y7C8"/>
<accession>A0A5W7Y7C8</accession>
<organism evidence="2">
    <name type="scientific">Salmonella enteritidis</name>
    <dbReference type="NCBI Taxonomy" id="149539"/>
    <lineage>
        <taxon>Bacteria</taxon>
        <taxon>Pseudomonadati</taxon>
        <taxon>Pseudomonadota</taxon>
        <taxon>Gammaproteobacteria</taxon>
        <taxon>Enterobacterales</taxon>
        <taxon>Enterobacteriaceae</taxon>
        <taxon>Salmonella</taxon>
    </lineage>
</organism>
<feature type="transmembrane region" description="Helical" evidence="1">
    <location>
        <begin position="159"/>
        <end position="179"/>
    </location>
</feature>
<reference evidence="2" key="1">
    <citation type="submission" date="2018-07" db="EMBL/GenBank/DDBJ databases">
        <authorList>
            <person name="Ashton P.M."/>
            <person name="Dallman T."/>
            <person name="Nair S."/>
            <person name="De Pinna E."/>
            <person name="Peters T."/>
            <person name="Grant K."/>
        </authorList>
    </citation>
    <scope>NUCLEOTIDE SEQUENCE</scope>
    <source>
        <strain evidence="2">484140</strain>
    </source>
</reference>
<gene>
    <name evidence="2" type="ORF">DUA99_22685</name>
</gene>
<evidence type="ECO:0000256" key="1">
    <source>
        <dbReference type="SAM" id="Phobius"/>
    </source>
</evidence>
<protein>
    <submittedName>
        <fullName evidence="2">Uncharacterized protein</fullName>
    </submittedName>
</protein>
<keyword evidence="1" id="KW-0472">Membrane</keyword>
<evidence type="ECO:0000313" key="2">
    <source>
        <dbReference type="EMBL" id="EBX9693410.1"/>
    </source>
</evidence>
<name>A0A5W7Y7C8_SALEN</name>
<keyword evidence="1" id="KW-1133">Transmembrane helix</keyword>
<sequence length="185" mass="20292">MVLLLNSFLSKLHLSIINIHHVDDNGRVDFPSYARKIVEYFLRGRPFWPIINVWDSYKKGIVMRTFKGLSNQNRSPTSNVVPIRPGGGVASNDDNSGAAKAKWIAGATAKGLGSVLRSLTFLIMLWLRLPVRLLLVATSAIAFIGVVLCLAIFSDRSMVPGFIIIGLASTALAWLYDLVLAKLTP</sequence>